<evidence type="ECO:0000256" key="1">
    <source>
        <dbReference type="SAM" id="MobiDB-lite"/>
    </source>
</evidence>
<proteinExistence type="predicted"/>
<evidence type="ECO:0000313" key="3">
    <source>
        <dbReference type="Proteomes" id="UP000799537"/>
    </source>
</evidence>
<evidence type="ECO:0008006" key="4">
    <source>
        <dbReference type="Google" id="ProtNLM"/>
    </source>
</evidence>
<dbReference type="AlphaFoldDB" id="A0A6A6C9P9"/>
<dbReference type="RefSeq" id="XP_033664660.1">
    <property type="nucleotide sequence ID" value="XM_033813573.1"/>
</dbReference>
<gene>
    <name evidence="2" type="ORF">M409DRAFT_57254</name>
</gene>
<organism evidence="2 3">
    <name type="scientific">Zasmidium cellare ATCC 36951</name>
    <dbReference type="NCBI Taxonomy" id="1080233"/>
    <lineage>
        <taxon>Eukaryota</taxon>
        <taxon>Fungi</taxon>
        <taxon>Dikarya</taxon>
        <taxon>Ascomycota</taxon>
        <taxon>Pezizomycotina</taxon>
        <taxon>Dothideomycetes</taxon>
        <taxon>Dothideomycetidae</taxon>
        <taxon>Mycosphaerellales</taxon>
        <taxon>Mycosphaerellaceae</taxon>
        <taxon>Zasmidium</taxon>
    </lineage>
</organism>
<evidence type="ECO:0000313" key="2">
    <source>
        <dbReference type="EMBL" id="KAF2163771.1"/>
    </source>
</evidence>
<dbReference type="Proteomes" id="UP000799537">
    <property type="component" value="Unassembled WGS sequence"/>
</dbReference>
<name>A0A6A6C9P9_ZASCE</name>
<dbReference type="GeneID" id="54566845"/>
<protein>
    <recommendedName>
        <fullName evidence="4">F-box domain-containing protein</fullName>
    </recommendedName>
</protein>
<accession>A0A6A6C9P9</accession>
<keyword evidence="3" id="KW-1185">Reference proteome</keyword>
<reference evidence="2" key="1">
    <citation type="journal article" date="2020" name="Stud. Mycol.">
        <title>101 Dothideomycetes genomes: a test case for predicting lifestyles and emergence of pathogens.</title>
        <authorList>
            <person name="Haridas S."/>
            <person name="Albert R."/>
            <person name="Binder M."/>
            <person name="Bloem J."/>
            <person name="Labutti K."/>
            <person name="Salamov A."/>
            <person name="Andreopoulos B."/>
            <person name="Baker S."/>
            <person name="Barry K."/>
            <person name="Bills G."/>
            <person name="Bluhm B."/>
            <person name="Cannon C."/>
            <person name="Castanera R."/>
            <person name="Culley D."/>
            <person name="Daum C."/>
            <person name="Ezra D."/>
            <person name="Gonzalez J."/>
            <person name="Henrissat B."/>
            <person name="Kuo A."/>
            <person name="Liang C."/>
            <person name="Lipzen A."/>
            <person name="Lutzoni F."/>
            <person name="Magnuson J."/>
            <person name="Mondo S."/>
            <person name="Nolan M."/>
            <person name="Ohm R."/>
            <person name="Pangilinan J."/>
            <person name="Park H.-J."/>
            <person name="Ramirez L."/>
            <person name="Alfaro M."/>
            <person name="Sun H."/>
            <person name="Tritt A."/>
            <person name="Yoshinaga Y."/>
            <person name="Zwiers L.-H."/>
            <person name="Turgeon B."/>
            <person name="Goodwin S."/>
            <person name="Spatafora J."/>
            <person name="Crous P."/>
            <person name="Grigoriev I."/>
        </authorList>
    </citation>
    <scope>NUCLEOTIDE SEQUENCE</scope>
    <source>
        <strain evidence="2">ATCC 36951</strain>
    </source>
</reference>
<dbReference type="EMBL" id="ML993607">
    <property type="protein sequence ID" value="KAF2163771.1"/>
    <property type="molecule type" value="Genomic_DNA"/>
</dbReference>
<sequence>MPHPSLPTTTIHYTTQPSPLLRLLPAEIRELIFQHAYADVMPTQTEIPISRIHEFLPSPALLYTCKQIYAEARWCYLMARWRFGREKWILVGEERTLGRGEVGGEELLQGEGRGDGDGVDRRGRLVKTEMADGRTGRW</sequence>
<feature type="compositionally biased region" description="Basic and acidic residues" evidence="1">
    <location>
        <begin position="112"/>
        <end position="121"/>
    </location>
</feature>
<feature type="region of interest" description="Disordered" evidence="1">
    <location>
        <begin position="102"/>
        <end position="121"/>
    </location>
</feature>